<evidence type="ECO:0000313" key="3">
    <source>
        <dbReference type="Proteomes" id="UP001548590"/>
    </source>
</evidence>
<keyword evidence="3" id="KW-1185">Reference proteome</keyword>
<comment type="caution">
    <text evidence="2">The sequence shown here is derived from an EMBL/GenBank/DDBJ whole genome shotgun (WGS) entry which is preliminary data.</text>
</comment>
<dbReference type="Pfam" id="PF10986">
    <property type="entry name" value="ZrgA"/>
    <property type="match status" value="1"/>
</dbReference>
<gene>
    <name evidence="2" type="ORF">ABVT11_16635</name>
</gene>
<keyword evidence="1" id="KW-0732">Signal</keyword>
<sequence>MRSSLVRAALRVALLLPLCLGLAHAAPAHVHGQGNLEIALDGAQLSLHLESPLHDLIGFERAPRNAAEQQKVRDMAARLRAADRLFLPTAAAGCTLQSVSLVSAVLDPALLGEAGKAGGDSDGHADLDADFSFRCDKPEVLQGLKVALFGQFPGLHRLQASFAGPRGQKAARLDAANPELRW</sequence>
<evidence type="ECO:0000313" key="2">
    <source>
        <dbReference type="EMBL" id="MET1491467.1"/>
    </source>
</evidence>
<name>A0ABV2CU67_9RHOO</name>
<protein>
    <submittedName>
        <fullName evidence="2">DUF2796 domain-containing protein</fullName>
    </submittedName>
</protein>
<feature type="chain" id="PRO_5046396418" evidence="1">
    <location>
        <begin position="26"/>
        <end position="182"/>
    </location>
</feature>
<evidence type="ECO:0000256" key="1">
    <source>
        <dbReference type="SAM" id="SignalP"/>
    </source>
</evidence>
<reference evidence="2 3" key="1">
    <citation type="submission" date="2024-07" db="EMBL/GenBank/DDBJ databases">
        <title>Uliginosibacterium paludis KCTC:42655.</title>
        <authorList>
            <person name="Kim M.K."/>
        </authorList>
    </citation>
    <scope>NUCLEOTIDE SEQUENCE [LARGE SCALE GENOMIC DNA]</scope>
    <source>
        <strain evidence="2 3">KCTC 42655</strain>
    </source>
</reference>
<dbReference type="Proteomes" id="UP001548590">
    <property type="component" value="Unassembled WGS sequence"/>
</dbReference>
<organism evidence="2 3">
    <name type="scientific">Uliginosibacterium paludis</name>
    <dbReference type="NCBI Taxonomy" id="1615952"/>
    <lineage>
        <taxon>Bacteria</taxon>
        <taxon>Pseudomonadati</taxon>
        <taxon>Pseudomonadota</taxon>
        <taxon>Betaproteobacteria</taxon>
        <taxon>Rhodocyclales</taxon>
        <taxon>Zoogloeaceae</taxon>
        <taxon>Uliginosibacterium</taxon>
    </lineage>
</organism>
<dbReference type="InterPro" id="IPR021253">
    <property type="entry name" value="ZrgA-like"/>
</dbReference>
<proteinExistence type="predicted"/>
<dbReference type="RefSeq" id="WP_345927453.1">
    <property type="nucleotide sequence ID" value="NZ_JBDIVF010000004.1"/>
</dbReference>
<dbReference type="EMBL" id="JBEWLZ010000012">
    <property type="protein sequence ID" value="MET1491467.1"/>
    <property type="molecule type" value="Genomic_DNA"/>
</dbReference>
<feature type="signal peptide" evidence="1">
    <location>
        <begin position="1"/>
        <end position="25"/>
    </location>
</feature>
<accession>A0ABV2CU67</accession>